<dbReference type="InterPro" id="IPR036663">
    <property type="entry name" value="Fumarylacetoacetase_C_sf"/>
</dbReference>
<dbReference type="EMBL" id="JAAAHS010000005">
    <property type="protein sequence ID" value="NBE50138.1"/>
    <property type="molecule type" value="Genomic_DNA"/>
</dbReference>
<evidence type="ECO:0000313" key="1">
    <source>
        <dbReference type="EMBL" id="NBE50138.1"/>
    </source>
</evidence>
<organism evidence="1 2">
    <name type="scientific">Streptomyces boluensis</name>
    <dbReference type="NCBI Taxonomy" id="1775135"/>
    <lineage>
        <taxon>Bacteria</taxon>
        <taxon>Bacillati</taxon>
        <taxon>Actinomycetota</taxon>
        <taxon>Actinomycetes</taxon>
        <taxon>Kitasatosporales</taxon>
        <taxon>Streptomycetaceae</taxon>
        <taxon>Streptomyces</taxon>
    </lineage>
</organism>
<protein>
    <submittedName>
        <fullName evidence="1">DUF2848 domain-containing protein</fullName>
    </submittedName>
</protein>
<sequence>MTQASPSPATVNVAGTGEVLELSPRRLIVAGYTARDEASVAHHIAELAAIGVPPPASVPAFYDLDPRLVTTDAVVEVAGPATSGEVEPVLIRHSGRHFLAVGSDHTDRDLERADIAASKAACPKPVGGTVVEIGPDLPGLDLPALLWDRIAAESTVDDQPYQEGSVATLRHPAELLERMTAVLGDVTGDLVLFCGTFPLLTGAFAHGSHWRVCLNLPNGTALTHSYATKLRSM</sequence>
<dbReference type="AlphaFoldDB" id="A0A964XK30"/>
<gene>
    <name evidence="1" type="ORF">GUY60_01580</name>
</gene>
<accession>A0A964XK30</accession>
<dbReference type="GO" id="GO:0003824">
    <property type="term" value="F:catalytic activity"/>
    <property type="evidence" value="ECO:0007669"/>
    <property type="project" value="InterPro"/>
</dbReference>
<dbReference type="Pfam" id="PF11010">
    <property type="entry name" value="DUF2848"/>
    <property type="match status" value="1"/>
</dbReference>
<dbReference type="InterPro" id="IPR021269">
    <property type="entry name" value="DUF2848"/>
</dbReference>
<reference evidence="1" key="1">
    <citation type="submission" date="2020-01" db="EMBL/GenBank/DDBJ databases">
        <title>Whole-genome analyses of novel actinobacteria.</title>
        <authorList>
            <person name="Sahin N."/>
        </authorList>
    </citation>
    <scope>NUCLEOTIDE SEQUENCE</scope>
    <source>
        <strain evidence="1">YC537</strain>
    </source>
</reference>
<name>A0A964XK30_9ACTN</name>
<comment type="caution">
    <text evidence="1">The sequence shown here is derived from an EMBL/GenBank/DDBJ whole genome shotgun (WGS) entry which is preliminary data.</text>
</comment>
<proteinExistence type="predicted"/>
<evidence type="ECO:0000313" key="2">
    <source>
        <dbReference type="Proteomes" id="UP000598297"/>
    </source>
</evidence>
<dbReference type="RefSeq" id="WP_161693003.1">
    <property type="nucleotide sequence ID" value="NZ_JAAAHS010000005.1"/>
</dbReference>
<dbReference type="SUPFAM" id="SSF56529">
    <property type="entry name" value="FAH"/>
    <property type="match status" value="1"/>
</dbReference>
<keyword evidence="2" id="KW-1185">Reference proteome</keyword>
<dbReference type="OrthoDB" id="9792678at2"/>
<dbReference type="Proteomes" id="UP000598297">
    <property type="component" value="Unassembled WGS sequence"/>
</dbReference>